<keyword evidence="3" id="KW-1185">Reference proteome</keyword>
<dbReference type="GO" id="GO:0010073">
    <property type="term" value="P:meristem maintenance"/>
    <property type="evidence" value="ECO:0007669"/>
    <property type="project" value="InterPro"/>
</dbReference>
<dbReference type="PANTHER" id="PTHR46033:SF8">
    <property type="entry name" value="PROTEIN MAINTENANCE OF MERISTEMS-LIKE"/>
    <property type="match status" value="1"/>
</dbReference>
<dbReference type="Pfam" id="PF10536">
    <property type="entry name" value="PMD"/>
    <property type="match status" value="1"/>
</dbReference>
<dbReference type="Proteomes" id="UP000824469">
    <property type="component" value="Unassembled WGS sequence"/>
</dbReference>
<dbReference type="AlphaFoldDB" id="A0AA38CAE3"/>
<feature type="domain" description="Aminotransferase-like plant mobile" evidence="1">
    <location>
        <begin position="70"/>
        <end position="228"/>
    </location>
</feature>
<name>A0AA38CAE3_TAXCH</name>
<evidence type="ECO:0000259" key="1">
    <source>
        <dbReference type="Pfam" id="PF10536"/>
    </source>
</evidence>
<accession>A0AA38CAE3</accession>
<dbReference type="OMA" id="ICPVEEC"/>
<evidence type="ECO:0000313" key="3">
    <source>
        <dbReference type="Proteomes" id="UP000824469"/>
    </source>
</evidence>
<comment type="caution">
    <text evidence="2">The sequence shown here is derived from an EMBL/GenBank/DDBJ whole genome shotgun (WGS) entry which is preliminary data.</text>
</comment>
<protein>
    <recommendedName>
        <fullName evidence="1">Aminotransferase-like plant mobile domain-containing protein</fullName>
    </recommendedName>
</protein>
<sequence>MVIARDHLRHADAVRGYQRHADDGPFRRLPVLQTREHHSRIAELEGSMHRRDRRAMVILLEVVGLGPVAQMPSIVLDHGLLTVLAERWHSESQCFRLPTGEMTVTIEDVWQILRVPMMGTLIEYSSDAGLIRAACSALFGVDDIPHDGMTIALHECISNLTLHRGPLYIMALISGFLLTDKTGTSFPRGLLPLVHGIYSGERYCWGQCILAHLYWDLHLITYHGQKTVGPASLL</sequence>
<organism evidence="2 3">
    <name type="scientific">Taxus chinensis</name>
    <name type="common">Chinese yew</name>
    <name type="synonym">Taxus wallichiana var. chinensis</name>
    <dbReference type="NCBI Taxonomy" id="29808"/>
    <lineage>
        <taxon>Eukaryota</taxon>
        <taxon>Viridiplantae</taxon>
        <taxon>Streptophyta</taxon>
        <taxon>Embryophyta</taxon>
        <taxon>Tracheophyta</taxon>
        <taxon>Spermatophyta</taxon>
        <taxon>Pinopsida</taxon>
        <taxon>Pinidae</taxon>
        <taxon>Conifers II</taxon>
        <taxon>Cupressales</taxon>
        <taxon>Taxaceae</taxon>
        <taxon>Taxus</taxon>
    </lineage>
</organism>
<proteinExistence type="predicted"/>
<reference evidence="2 3" key="1">
    <citation type="journal article" date="2021" name="Nat. Plants">
        <title>The Taxus genome provides insights into paclitaxel biosynthesis.</title>
        <authorList>
            <person name="Xiong X."/>
            <person name="Gou J."/>
            <person name="Liao Q."/>
            <person name="Li Y."/>
            <person name="Zhou Q."/>
            <person name="Bi G."/>
            <person name="Li C."/>
            <person name="Du R."/>
            <person name="Wang X."/>
            <person name="Sun T."/>
            <person name="Guo L."/>
            <person name="Liang H."/>
            <person name="Lu P."/>
            <person name="Wu Y."/>
            <person name="Zhang Z."/>
            <person name="Ro D.K."/>
            <person name="Shang Y."/>
            <person name="Huang S."/>
            <person name="Yan J."/>
        </authorList>
    </citation>
    <scope>NUCLEOTIDE SEQUENCE [LARGE SCALE GENOMIC DNA]</scope>
    <source>
        <strain evidence="2">Ta-2019</strain>
    </source>
</reference>
<dbReference type="PANTHER" id="PTHR46033">
    <property type="entry name" value="PROTEIN MAIN-LIKE 2"/>
    <property type="match status" value="1"/>
</dbReference>
<gene>
    <name evidence="2" type="ORF">KI387_038846</name>
</gene>
<evidence type="ECO:0000313" key="2">
    <source>
        <dbReference type="EMBL" id="KAH9295258.1"/>
    </source>
</evidence>
<dbReference type="InterPro" id="IPR019557">
    <property type="entry name" value="AminoTfrase-like_pln_mobile"/>
</dbReference>
<dbReference type="EMBL" id="JAHRHJ020000011">
    <property type="protein sequence ID" value="KAH9295258.1"/>
    <property type="molecule type" value="Genomic_DNA"/>
</dbReference>
<dbReference type="InterPro" id="IPR044824">
    <property type="entry name" value="MAIN-like"/>
</dbReference>